<dbReference type="EMBL" id="JALGRD010000001">
    <property type="protein sequence ID" value="MCJ0972192.1"/>
    <property type="molecule type" value="Genomic_DNA"/>
</dbReference>
<evidence type="ECO:0000256" key="1">
    <source>
        <dbReference type="SAM" id="Phobius"/>
    </source>
</evidence>
<feature type="transmembrane region" description="Helical" evidence="1">
    <location>
        <begin position="29"/>
        <end position="48"/>
    </location>
</feature>
<protein>
    <submittedName>
        <fullName evidence="2">Uncharacterized protein</fullName>
    </submittedName>
</protein>
<gene>
    <name evidence="2" type="ORF">MST27_02250</name>
</gene>
<dbReference type="Proteomes" id="UP001139682">
    <property type="component" value="Unassembled WGS sequence"/>
</dbReference>
<evidence type="ECO:0000313" key="3">
    <source>
        <dbReference type="Proteomes" id="UP001139682"/>
    </source>
</evidence>
<keyword evidence="1" id="KW-1133">Transmembrane helix</keyword>
<accession>A0A9X1W038</accession>
<comment type="caution">
    <text evidence="2">The sequence shown here is derived from an EMBL/GenBank/DDBJ whole genome shotgun (WGS) entry which is preliminary data.</text>
</comment>
<keyword evidence="1" id="KW-0472">Membrane</keyword>
<keyword evidence="1" id="KW-0812">Transmembrane</keyword>
<organism evidence="2 3">
    <name type="scientific">Stutzerimonas marianensis</name>
    <dbReference type="NCBI Taxonomy" id="2929513"/>
    <lineage>
        <taxon>Bacteria</taxon>
        <taxon>Pseudomonadati</taxon>
        <taxon>Pseudomonadota</taxon>
        <taxon>Gammaproteobacteria</taxon>
        <taxon>Pseudomonadales</taxon>
        <taxon>Pseudomonadaceae</taxon>
        <taxon>Stutzerimonas</taxon>
    </lineage>
</organism>
<keyword evidence="3" id="KW-1185">Reference proteome</keyword>
<dbReference type="AlphaFoldDB" id="A0A9X1W038"/>
<reference evidence="2" key="1">
    <citation type="submission" date="2022-03" db="EMBL/GenBank/DDBJ databases">
        <title>Pseudomonas marianensis sp. nov., a marine bacterium isolated from deep-sea sediments of the Mariana Trench.</title>
        <authorList>
            <person name="Wei Y."/>
        </authorList>
    </citation>
    <scope>NUCLEOTIDE SEQUENCE</scope>
    <source>
        <strain evidence="2">PS1</strain>
    </source>
</reference>
<sequence length="60" mass="6451">MPSQFPRPAHRAPASSAYVRRLRSRLGSLCYAAGLMLVFALSLLLLPADSGLGKLLRVAL</sequence>
<evidence type="ECO:0000313" key="2">
    <source>
        <dbReference type="EMBL" id="MCJ0972192.1"/>
    </source>
</evidence>
<proteinExistence type="predicted"/>
<name>A0A9X1W038_9GAMM</name>
<dbReference type="RefSeq" id="WP_243604377.1">
    <property type="nucleotide sequence ID" value="NZ_JALGRD010000001.1"/>
</dbReference>